<organism evidence="3 4">
    <name type="scientific">Pleionea litopenaei</name>
    <dbReference type="NCBI Taxonomy" id="3070815"/>
    <lineage>
        <taxon>Bacteria</taxon>
        <taxon>Pseudomonadati</taxon>
        <taxon>Pseudomonadota</taxon>
        <taxon>Gammaproteobacteria</taxon>
        <taxon>Oceanospirillales</taxon>
        <taxon>Pleioneaceae</taxon>
        <taxon>Pleionea</taxon>
    </lineage>
</organism>
<dbReference type="RefSeq" id="WP_309203094.1">
    <property type="nucleotide sequence ID" value="NZ_CP133548.1"/>
</dbReference>
<evidence type="ECO:0000256" key="1">
    <source>
        <dbReference type="SAM" id="MobiDB-lite"/>
    </source>
</evidence>
<proteinExistence type="predicted"/>
<name>A0AA51RUN9_9GAMM</name>
<dbReference type="EMBL" id="CP133548">
    <property type="protein sequence ID" value="WMS87927.1"/>
    <property type="molecule type" value="Genomic_DNA"/>
</dbReference>
<dbReference type="AlphaFoldDB" id="A0AA51RUN9"/>
<dbReference type="KEGG" id="plei:Q9312_03160"/>
<feature type="region of interest" description="Disordered" evidence="1">
    <location>
        <begin position="165"/>
        <end position="203"/>
    </location>
</feature>
<keyword evidence="2" id="KW-0472">Membrane</keyword>
<accession>A0AA51RUN9</accession>
<reference evidence="3 4" key="1">
    <citation type="submission" date="2023-08" db="EMBL/GenBank/DDBJ databases">
        <title>Pleionea litopenaei sp. nov., isolated from stomach of juvenile Litopenaeus vannamei.</title>
        <authorList>
            <person name="Rho A.M."/>
            <person name="Hwang C.Y."/>
        </authorList>
    </citation>
    <scope>NUCLEOTIDE SEQUENCE [LARGE SCALE GENOMIC DNA]</scope>
    <source>
        <strain evidence="3 4">HL-JVS1</strain>
    </source>
</reference>
<feature type="compositionally biased region" description="Polar residues" evidence="1">
    <location>
        <begin position="170"/>
        <end position="190"/>
    </location>
</feature>
<keyword evidence="2" id="KW-0812">Transmembrane</keyword>
<feature type="transmembrane region" description="Helical" evidence="2">
    <location>
        <begin position="35"/>
        <end position="54"/>
    </location>
</feature>
<evidence type="ECO:0000313" key="4">
    <source>
        <dbReference type="Proteomes" id="UP001239782"/>
    </source>
</evidence>
<keyword evidence="2" id="KW-1133">Transmembrane helix</keyword>
<evidence type="ECO:0000313" key="3">
    <source>
        <dbReference type="EMBL" id="WMS87927.1"/>
    </source>
</evidence>
<gene>
    <name evidence="3" type="ORF">Q9312_03160</name>
</gene>
<protein>
    <submittedName>
        <fullName evidence="3">Uncharacterized protein</fullName>
    </submittedName>
</protein>
<dbReference type="Proteomes" id="UP001239782">
    <property type="component" value="Chromosome"/>
</dbReference>
<evidence type="ECO:0000256" key="2">
    <source>
        <dbReference type="SAM" id="Phobius"/>
    </source>
</evidence>
<sequence length="203" mass="22959">MASHCRGCQREISWGNKDCPFCGQSNSSISGFLKFISLLTLFLFISGSLGYGYAEWQKKHYQEEIKSSYDRQIQELSQANQATENKNQELIEERSSLLTQVDKLKSAQSSSNNASDEQIANLKQQLDNAEQEAKRQEGRASWLGKENQRYKDELESLKLQVNNLQQQLKAASSQPSTLNIPETTQDSGQTNEEKDQTPVDSDQ</sequence>
<dbReference type="Gene3D" id="1.20.5.170">
    <property type="match status" value="1"/>
</dbReference>
<keyword evidence="4" id="KW-1185">Reference proteome</keyword>